<name>A0A6C0DIL1_9ZZZZ</name>
<reference evidence="1" key="1">
    <citation type="journal article" date="2020" name="Nature">
        <title>Giant virus diversity and host interactions through global metagenomics.</title>
        <authorList>
            <person name="Schulz F."/>
            <person name="Roux S."/>
            <person name="Paez-Espino D."/>
            <person name="Jungbluth S."/>
            <person name="Walsh D.A."/>
            <person name="Denef V.J."/>
            <person name="McMahon K.D."/>
            <person name="Konstantinidis K.T."/>
            <person name="Eloe-Fadrosh E.A."/>
            <person name="Kyrpides N.C."/>
            <person name="Woyke T."/>
        </authorList>
    </citation>
    <scope>NUCLEOTIDE SEQUENCE</scope>
    <source>
        <strain evidence="1">GVMAG-M-3300023174-189</strain>
    </source>
</reference>
<sequence length="207" mass="23929">MSIPWFYIWSDEVFHKVMQDTIKGVDLTPIKSDISTLKEKAELIVKLLKETSAPAMVISVSDIIVKPGFVSEISTLDDEMVFTEGKKGALETGILYLKNNSDVLEFWMSITTLEESILNFKGKWSKFSNKCQTTDTWDKISEFNTLQLIPSGFGKEFDFAEKIFTMAQHIELQPYMQYVPENIVPFIYKIQELLFLTHKEMKKSNMR</sequence>
<dbReference type="AlphaFoldDB" id="A0A6C0DIL1"/>
<organism evidence="1">
    <name type="scientific">viral metagenome</name>
    <dbReference type="NCBI Taxonomy" id="1070528"/>
    <lineage>
        <taxon>unclassified sequences</taxon>
        <taxon>metagenomes</taxon>
        <taxon>organismal metagenomes</taxon>
    </lineage>
</organism>
<protein>
    <submittedName>
        <fullName evidence="1">Uncharacterized protein</fullName>
    </submittedName>
</protein>
<proteinExistence type="predicted"/>
<dbReference type="EMBL" id="MN739626">
    <property type="protein sequence ID" value="QHT16796.1"/>
    <property type="molecule type" value="Genomic_DNA"/>
</dbReference>
<accession>A0A6C0DIL1</accession>
<evidence type="ECO:0000313" key="1">
    <source>
        <dbReference type="EMBL" id="QHT16796.1"/>
    </source>
</evidence>